<feature type="chain" id="PRO_5040713763" description="RagB/SusD family nutrient uptake outer membrane protein" evidence="7">
    <location>
        <begin position="20"/>
        <end position="511"/>
    </location>
</feature>
<protein>
    <recommendedName>
        <fullName evidence="13">RagB/SusD family nutrient uptake outer membrane protein</fullName>
    </recommendedName>
</protein>
<dbReference type="InterPro" id="IPR011990">
    <property type="entry name" value="TPR-like_helical_dom_sf"/>
</dbReference>
<evidence type="ECO:0000256" key="3">
    <source>
        <dbReference type="ARBA" id="ARBA00022729"/>
    </source>
</evidence>
<evidence type="ECO:0000256" key="2">
    <source>
        <dbReference type="ARBA" id="ARBA00006275"/>
    </source>
</evidence>
<evidence type="ECO:0000256" key="4">
    <source>
        <dbReference type="ARBA" id="ARBA00023136"/>
    </source>
</evidence>
<dbReference type="PROSITE" id="PS51257">
    <property type="entry name" value="PROKAR_LIPOPROTEIN"/>
    <property type="match status" value="1"/>
</dbReference>
<dbReference type="EMBL" id="JANUBL010000001">
    <property type="protein sequence ID" value="MCS4120553.1"/>
    <property type="molecule type" value="Genomic_DNA"/>
</dbReference>
<comment type="caution">
    <text evidence="11">The sequence shown here is derived from an EMBL/GenBank/DDBJ whole genome shotgun (WGS) entry which is preliminary data.</text>
</comment>
<dbReference type="EMBL" id="JANUAE010000007">
    <property type="protein sequence ID" value="MCS3710619.1"/>
    <property type="molecule type" value="Genomic_DNA"/>
</dbReference>
<proteinExistence type="inferred from homology"/>
<keyword evidence="5" id="KW-0998">Cell outer membrane</keyword>
<dbReference type="Gene3D" id="1.25.40.390">
    <property type="match status" value="1"/>
</dbReference>
<dbReference type="RefSeq" id="WP_013062966.1">
    <property type="nucleotide sequence ID" value="NZ_CALTRY010000001.1"/>
</dbReference>
<dbReference type="AlphaFoldDB" id="A0A9X3A7E3"/>
<dbReference type="GO" id="GO:0009279">
    <property type="term" value="C:cell outer membrane"/>
    <property type="evidence" value="ECO:0007669"/>
    <property type="project" value="UniProtKB-SubCell"/>
</dbReference>
<dbReference type="Proteomes" id="UP001155144">
    <property type="component" value="Unassembled WGS sequence"/>
</dbReference>
<feature type="region of interest" description="Disordered" evidence="6">
    <location>
        <begin position="419"/>
        <end position="441"/>
    </location>
</feature>
<dbReference type="Pfam" id="PF07980">
    <property type="entry name" value="SusD_RagB"/>
    <property type="match status" value="1"/>
</dbReference>
<dbReference type="InterPro" id="IPR012944">
    <property type="entry name" value="SusD_RagB_dom"/>
</dbReference>
<evidence type="ECO:0000256" key="6">
    <source>
        <dbReference type="SAM" id="MobiDB-lite"/>
    </source>
</evidence>
<evidence type="ECO:0000256" key="1">
    <source>
        <dbReference type="ARBA" id="ARBA00004442"/>
    </source>
</evidence>
<dbReference type="InterPro" id="IPR033985">
    <property type="entry name" value="SusD-like_N"/>
</dbReference>
<organism evidence="11 12">
    <name type="scientific">Salinibacter ruber</name>
    <dbReference type="NCBI Taxonomy" id="146919"/>
    <lineage>
        <taxon>Bacteria</taxon>
        <taxon>Pseudomonadati</taxon>
        <taxon>Rhodothermota</taxon>
        <taxon>Rhodothermia</taxon>
        <taxon>Rhodothermales</taxon>
        <taxon>Salinibacteraceae</taxon>
        <taxon>Salinibacter</taxon>
    </lineage>
</organism>
<feature type="domain" description="SusD-like N-terminal" evidence="9">
    <location>
        <begin position="25"/>
        <end position="229"/>
    </location>
</feature>
<dbReference type="SUPFAM" id="SSF48452">
    <property type="entry name" value="TPR-like"/>
    <property type="match status" value="1"/>
</dbReference>
<evidence type="ECO:0000259" key="8">
    <source>
        <dbReference type="Pfam" id="PF07980"/>
    </source>
</evidence>
<evidence type="ECO:0000256" key="5">
    <source>
        <dbReference type="ARBA" id="ARBA00023237"/>
    </source>
</evidence>
<dbReference type="Pfam" id="PF14322">
    <property type="entry name" value="SusD-like_3"/>
    <property type="match status" value="1"/>
</dbReference>
<evidence type="ECO:0000259" key="9">
    <source>
        <dbReference type="Pfam" id="PF14322"/>
    </source>
</evidence>
<keyword evidence="4" id="KW-0472">Membrane</keyword>
<sequence>MYRRLLSSLLAAVVLTALFTGCDSFLQKSPQGELTSENFFRNGEDAQRALNSVYDYAQARSFDFFPPYPMIFGSIASDNATKGGESGSDQISVQRVEQFNPRPTDPYITSTWNTMYTGIYRANLVIANVPDIESMSASQREQIVGEAKFLRAYFHFYALKMYGLGNDRANDGPGIPLITEPLPASDADVPRTSEAEVWAQIETDLQDAATAMGPTAPDLGRATEGAAKALRVKAHVFQEEWSDAQTLAREIIDSGRYSLDPDYSRVFDQRGEFGPGSVFEINHVDLSSALEGTVGTIYQNSRDTWGYGFNCPTQALYDAFEANDPRRDATIIESGETITGPEGNTETVEVVGACAANGPDGYLNEKMWLPAARQPSGPRKGPTNRRVIRYAHVLLWHAEAANENGDPQAALESLNKVRARARDDDDDPSNDPDGVLPDITTANQSELRDIIWHEQRVEFAMEYQRFFNLVRQGRTDLMADDGFQEGVNERFPIPQEQLDQGTALDQNPGYE</sequence>
<gene>
    <name evidence="11" type="ORF">GGP45_000871</name>
    <name evidence="10" type="ORF">GGP61_002232</name>
</gene>
<evidence type="ECO:0000313" key="11">
    <source>
        <dbReference type="EMBL" id="MCS4120553.1"/>
    </source>
</evidence>
<evidence type="ECO:0000313" key="12">
    <source>
        <dbReference type="Proteomes" id="UP001155144"/>
    </source>
</evidence>
<comment type="similarity">
    <text evidence="2">Belongs to the SusD family.</text>
</comment>
<comment type="subcellular location">
    <subcellularLocation>
        <location evidence="1">Cell outer membrane</location>
    </subcellularLocation>
</comment>
<evidence type="ECO:0008006" key="13">
    <source>
        <dbReference type="Google" id="ProtNLM"/>
    </source>
</evidence>
<feature type="signal peptide" evidence="7">
    <location>
        <begin position="1"/>
        <end position="19"/>
    </location>
</feature>
<reference evidence="11" key="1">
    <citation type="submission" date="2022-08" db="EMBL/GenBank/DDBJ databases">
        <title>Genomic Encyclopedia of Type Strains, Phase V (KMG-V): Genome sequencing to study the core and pangenomes of soil and plant-associated prokaryotes.</title>
        <authorList>
            <person name="Whitman W."/>
        </authorList>
    </citation>
    <scope>NUCLEOTIDE SEQUENCE</scope>
    <source>
        <strain evidence="11">SP3026</strain>
        <strain evidence="10">SP3049</strain>
    </source>
</reference>
<evidence type="ECO:0000313" key="10">
    <source>
        <dbReference type="EMBL" id="MCS3710619.1"/>
    </source>
</evidence>
<keyword evidence="3 7" id="KW-0732">Signal</keyword>
<evidence type="ECO:0000256" key="7">
    <source>
        <dbReference type="SAM" id="SignalP"/>
    </source>
</evidence>
<dbReference type="Proteomes" id="UP001155057">
    <property type="component" value="Unassembled WGS sequence"/>
</dbReference>
<accession>A0A9X3A7E3</accession>
<feature type="domain" description="RagB/SusD" evidence="8">
    <location>
        <begin position="296"/>
        <end position="510"/>
    </location>
</feature>
<name>A0A9X3A7E3_9BACT</name>